<gene>
    <name evidence="2" type="ORF">NECAME_14225</name>
</gene>
<feature type="compositionally biased region" description="Basic and acidic residues" evidence="1">
    <location>
        <begin position="61"/>
        <end position="71"/>
    </location>
</feature>
<dbReference type="EMBL" id="KI668443">
    <property type="protein sequence ID" value="ETN71413.1"/>
    <property type="molecule type" value="Genomic_DNA"/>
</dbReference>
<feature type="compositionally biased region" description="Basic and acidic residues" evidence="1">
    <location>
        <begin position="92"/>
        <end position="119"/>
    </location>
</feature>
<evidence type="ECO:0000256" key="1">
    <source>
        <dbReference type="SAM" id="MobiDB-lite"/>
    </source>
</evidence>
<keyword evidence="3" id="KW-1185">Reference proteome</keyword>
<accession>W2SPG9</accession>
<dbReference type="KEGG" id="nai:NECAME_14225"/>
<sequence>MIIEIPIIITLLIACRKRSKAARSKETMKDLKTGEQSSSAVNKTKKAETAKRKTNPRSKNMKKEAEQDNKPSSRSLSDGTYEDVQLSAVPIAKKENVKSKQSKRSDRGKQASGKKEVEQKAVTTPRFSPKSPALTTKCRAGSVTKDTQIETLDEENSGPGRSDKTASSLEVLRQKSINKKKKQHQLILIYKQTKRQKKRRLQLINRSLVAVRF</sequence>
<reference evidence="3" key="1">
    <citation type="journal article" date="2014" name="Nat. Genet.">
        <title>Genome of the human hookworm Necator americanus.</title>
        <authorList>
            <person name="Tang Y.T."/>
            <person name="Gao X."/>
            <person name="Rosa B.A."/>
            <person name="Abubucker S."/>
            <person name="Hallsworth-Pepin K."/>
            <person name="Martin J."/>
            <person name="Tyagi R."/>
            <person name="Heizer E."/>
            <person name="Zhang X."/>
            <person name="Bhonagiri-Palsikar V."/>
            <person name="Minx P."/>
            <person name="Warren W.C."/>
            <person name="Wang Q."/>
            <person name="Zhan B."/>
            <person name="Hotez P.J."/>
            <person name="Sternberg P.W."/>
            <person name="Dougall A."/>
            <person name="Gaze S.T."/>
            <person name="Mulvenna J."/>
            <person name="Sotillo J."/>
            <person name="Ranganathan S."/>
            <person name="Rabelo E.M."/>
            <person name="Wilson R.K."/>
            <person name="Felgner P.L."/>
            <person name="Bethony J."/>
            <person name="Hawdon J.M."/>
            <person name="Gasser R.B."/>
            <person name="Loukas A."/>
            <person name="Mitreva M."/>
        </authorList>
    </citation>
    <scope>NUCLEOTIDE SEQUENCE [LARGE SCALE GENOMIC DNA]</scope>
</reference>
<dbReference type="Proteomes" id="UP000053676">
    <property type="component" value="Unassembled WGS sequence"/>
</dbReference>
<evidence type="ECO:0000313" key="2">
    <source>
        <dbReference type="EMBL" id="ETN71413.1"/>
    </source>
</evidence>
<organism evidence="2 3">
    <name type="scientific">Necator americanus</name>
    <name type="common">Human hookworm</name>
    <dbReference type="NCBI Taxonomy" id="51031"/>
    <lineage>
        <taxon>Eukaryota</taxon>
        <taxon>Metazoa</taxon>
        <taxon>Ecdysozoa</taxon>
        <taxon>Nematoda</taxon>
        <taxon>Chromadorea</taxon>
        <taxon>Rhabditida</taxon>
        <taxon>Rhabditina</taxon>
        <taxon>Rhabditomorpha</taxon>
        <taxon>Strongyloidea</taxon>
        <taxon>Ancylostomatidae</taxon>
        <taxon>Bunostominae</taxon>
        <taxon>Necator</taxon>
    </lineage>
</organism>
<feature type="region of interest" description="Disordered" evidence="1">
    <location>
        <begin position="21"/>
        <end position="137"/>
    </location>
</feature>
<feature type="compositionally biased region" description="Basic and acidic residues" evidence="1">
    <location>
        <begin position="23"/>
        <end position="33"/>
    </location>
</feature>
<evidence type="ECO:0000313" key="3">
    <source>
        <dbReference type="Proteomes" id="UP000053676"/>
    </source>
</evidence>
<dbReference type="AlphaFoldDB" id="W2SPG9"/>
<proteinExistence type="predicted"/>
<protein>
    <submittedName>
        <fullName evidence="2">Uncharacterized protein</fullName>
    </submittedName>
</protein>
<name>W2SPG9_NECAM</name>